<proteinExistence type="predicted"/>
<dbReference type="GO" id="GO:0006914">
    <property type="term" value="P:autophagy"/>
    <property type="evidence" value="ECO:0007669"/>
    <property type="project" value="TreeGrafter"/>
</dbReference>
<dbReference type="InterPro" id="IPR001180">
    <property type="entry name" value="CNH_dom"/>
</dbReference>
<evidence type="ECO:0000313" key="7">
    <source>
        <dbReference type="Proteomes" id="UP000053660"/>
    </source>
</evidence>
<evidence type="ECO:0000313" key="6">
    <source>
        <dbReference type="EMBL" id="KHJ83011.1"/>
    </source>
</evidence>
<keyword evidence="3" id="KW-0963">Cytoplasm</keyword>
<organism evidence="6 7">
    <name type="scientific">Oesophagostomum dentatum</name>
    <name type="common">Nodular worm</name>
    <dbReference type="NCBI Taxonomy" id="61180"/>
    <lineage>
        <taxon>Eukaryota</taxon>
        <taxon>Metazoa</taxon>
        <taxon>Ecdysozoa</taxon>
        <taxon>Nematoda</taxon>
        <taxon>Chromadorea</taxon>
        <taxon>Rhabditida</taxon>
        <taxon>Rhabditina</taxon>
        <taxon>Rhabditomorpha</taxon>
        <taxon>Strongyloidea</taxon>
        <taxon>Strongylidae</taxon>
        <taxon>Oesophagostomum</taxon>
    </lineage>
</organism>
<evidence type="ECO:0000256" key="2">
    <source>
        <dbReference type="ARBA" id="ARBA00022448"/>
    </source>
</evidence>
<protein>
    <submittedName>
        <fullName evidence="6">CNH domain protein</fullName>
    </submittedName>
</protein>
<dbReference type="OrthoDB" id="5919042at2759"/>
<dbReference type="GO" id="GO:0034058">
    <property type="term" value="P:endosomal vesicle fusion"/>
    <property type="evidence" value="ECO:0007669"/>
    <property type="project" value="TreeGrafter"/>
</dbReference>
<dbReference type="PANTHER" id="PTHR12894">
    <property type="entry name" value="CNH DOMAIN CONTAINING"/>
    <property type="match status" value="1"/>
</dbReference>
<keyword evidence="2" id="KW-0813">Transport</keyword>
<dbReference type="Pfam" id="PF00780">
    <property type="entry name" value="CNH"/>
    <property type="match status" value="1"/>
</dbReference>
<dbReference type="Proteomes" id="UP000053660">
    <property type="component" value="Unassembled WGS sequence"/>
</dbReference>
<dbReference type="AlphaFoldDB" id="A0A0B1SGJ1"/>
<keyword evidence="7" id="KW-1185">Reference proteome</keyword>
<dbReference type="EMBL" id="KN575772">
    <property type="protein sequence ID" value="KHJ83011.1"/>
    <property type="molecule type" value="Genomic_DNA"/>
</dbReference>
<dbReference type="GO" id="GO:0016020">
    <property type="term" value="C:membrane"/>
    <property type="evidence" value="ECO:0007669"/>
    <property type="project" value="TreeGrafter"/>
</dbReference>
<gene>
    <name evidence="6" type="ORF">OESDEN_17294</name>
</gene>
<comment type="subcellular location">
    <subcellularLocation>
        <location evidence="1">Cytoplasm</location>
    </subcellularLocation>
</comment>
<dbReference type="GO" id="GO:0005737">
    <property type="term" value="C:cytoplasm"/>
    <property type="evidence" value="ECO:0007669"/>
    <property type="project" value="UniProtKB-SubCell"/>
</dbReference>
<evidence type="ECO:0000256" key="1">
    <source>
        <dbReference type="ARBA" id="ARBA00004496"/>
    </source>
</evidence>
<dbReference type="GO" id="GO:0015031">
    <property type="term" value="P:protein transport"/>
    <property type="evidence" value="ECO:0007669"/>
    <property type="project" value="UniProtKB-KW"/>
</dbReference>
<feature type="domain" description="CNH" evidence="5">
    <location>
        <begin position="1"/>
        <end position="226"/>
    </location>
</feature>
<name>A0A0B1SGJ1_OESDE</name>
<evidence type="ECO:0000256" key="3">
    <source>
        <dbReference type="ARBA" id="ARBA00022490"/>
    </source>
</evidence>
<dbReference type="InterPro" id="IPR032914">
    <property type="entry name" value="Vam6/VPS39/TRAP1"/>
</dbReference>
<reference evidence="6 7" key="1">
    <citation type="submission" date="2014-03" db="EMBL/GenBank/DDBJ databases">
        <title>Draft genome of the hookworm Oesophagostomum dentatum.</title>
        <authorList>
            <person name="Mitreva M."/>
        </authorList>
    </citation>
    <scope>NUCLEOTIDE SEQUENCE [LARGE SCALE GENOMIC DNA]</scope>
    <source>
        <strain evidence="6 7">OD-Hann</strain>
    </source>
</reference>
<sequence>MECLPDLNILALVMDHRRSLALVPLSALKSELHSVQPAIRADVLGGYENLHAIAYHQQDGQKYLCAANSTKIYILKYNAARDVFTGHQVIETTEPAMCLTSNARGFYFGSDSFYFVQFGRGNLEPVRLADSNMADYPIALLTIRDDEVLLAYQNYGIFVNSRGERTRKQTVEWEQMPMEFVYTAPYLYVVHYDSIEIMQVAEHTGPDSNTILDEREVYECRNAHVVCCRPNGDVFISISNTDSVEVHRFNATNSKRSAVKRKGLSASTYDKRSKVAL</sequence>
<dbReference type="SMART" id="SM00036">
    <property type="entry name" value="CNH"/>
    <property type="match status" value="1"/>
</dbReference>
<accession>A0A0B1SGJ1</accession>
<evidence type="ECO:0000259" key="5">
    <source>
        <dbReference type="PROSITE" id="PS50219"/>
    </source>
</evidence>
<dbReference type="PANTHER" id="PTHR12894:SF27">
    <property type="entry name" value="TRANSFORMING GROWTH FACTOR-BETA RECEPTOR-ASSOCIATED PROTEIN 1"/>
    <property type="match status" value="1"/>
</dbReference>
<dbReference type="PROSITE" id="PS50219">
    <property type="entry name" value="CNH"/>
    <property type="match status" value="1"/>
</dbReference>
<evidence type="ECO:0000256" key="4">
    <source>
        <dbReference type="ARBA" id="ARBA00022927"/>
    </source>
</evidence>
<keyword evidence="4" id="KW-0653">Protein transport</keyword>